<comment type="caution">
    <text evidence="1">The sequence shown here is derived from an EMBL/GenBank/DDBJ whole genome shotgun (WGS) entry which is preliminary data.</text>
</comment>
<dbReference type="Pfam" id="PF00300">
    <property type="entry name" value="His_Phos_1"/>
    <property type="match status" value="1"/>
</dbReference>
<protein>
    <submittedName>
        <fullName evidence="1">Uncharacterized protein</fullName>
    </submittedName>
</protein>
<dbReference type="CDD" id="cd07067">
    <property type="entry name" value="HP_PGM_like"/>
    <property type="match status" value="1"/>
</dbReference>
<dbReference type="InterPro" id="IPR013078">
    <property type="entry name" value="His_Pase_superF_clade-1"/>
</dbReference>
<dbReference type="Gene3D" id="3.40.50.1240">
    <property type="entry name" value="Phosphoglycerate mutase-like"/>
    <property type="match status" value="1"/>
</dbReference>
<dbReference type="AlphaFoldDB" id="A0A0F8WGZ7"/>
<proteinExistence type="predicted"/>
<dbReference type="InterPro" id="IPR029033">
    <property type="entry name" value="His_PPase_superfam"/>
</dbReference>
<name>A0A0F8WGZ7_9ZZZZ</name>
<feature type="non-terminal residue" evidence="1">
    <location>
        <position position="1"/>
    </location>
</feature>
<reference evidence="1" key="1">
    <citation type="journal article" date="2015" name="Nature">
        <title>Complex archaea that bridge the gap between prokaryotes and eukaryotes.</title>
        <authorList>
            <person name="Spang A."/>
            <person name="Saw J.H."/>
            <person name="Jorgensen S.L."/>
            <person name="Zaremba-Niedzwiedzka K."/>
            <person name="Martijn J."/>
            <person name="Lind A.E."/>
            <person name="van Eijk R."/>
            <person name="Schleper C."/>
            <person name="Guy L."/>
            <person name="Ettema T.J."/>
        </authorList>
    </citation>
    <scope>NUCLEOTIDE SEQUENCE</scope>
</reference>
<sequence length="286" mass="32435">LSPSCGSEGCEVAEPGALLPRGRHGLSQANTREIDGTRIGDSNVELTPIGKRQAILAGERLLQEDPHFLEQNVLDSTGRQESGTLIYASPYMRTRQTLAGIVSAAPTWLKTYEDPRLREVEWGYNQPKDYGDTVDAMQDIHGKFFFRMEGGESPADGYDRISGFIATLMRQVERKKSNKVLIVSHGLTIRCFAMRFMHLLVEEFDAITTPKHCDIITISNEKDMKMEQTAQFQTGQWSIRGLRLPTDPGPQRWPRNCHFCNKENVIWPDLTKREARCESCRIIICF</sequence>
<gene>
    <name evidence="1" type="ORF">LCGC14_3067440</name>
</gene>
<dbReference type="SUPFAM" id="SSF53254">
    <property type="entry name" value="Phosphoglycerate mutase-like"/>
    <property type="match status" value="1"/>
</dbReference>
<accession>A0A0F8WGZ7</accession>
<dbReference type="SMART" id="SM00855">
    <property type="entry name" value="PGAM"/>
    <property type="match status" value="1"/>
</dbReference>
<organism evidence="1">
    <name type="scientific">marine sediment metagenome</name>
    <dbReference type="NCBI Taxonomy" id="412755"/>
    <lineage>
        <taxon>unclassified sequences</taxon>
        <taxon>metagenomes</taxon>
        <taxon>ecological metagenomes</taxon>
    </lineage>
</organism>
<dbReference type="PANTHER" id="PTHR46192">
    <property type="entry name" value="BROAD-RANGE ACID PHOSPHATASE DET1"/>
    <property type="match status" value="1"/>
</dbReference>
<evidence type="ECO:0000313" key="1">
    <source>
        <dbReference type="EMBL" id="KKK56147.1"/>
    </source>
</evidence>
<dbReference type="EMBL" id="LAZR01065135">
    <property type="protein sequence ID" value="KKK56147.1"/>
    <property type="molecule type" value="Genomic_DNA"/>
</dbReference>
<dbReference type="InterPro" id="IPR052765">
    <property type="entry name" value="PGM-Related"/>
</dbReference>